<evidence type="ECO:0000313" key="2">
    <source>
        <dbReference type="EMBL" id="SEE21135.1"/>
    </source>
</evidence>
<dbReference type="GO" id="GO:0016787">
    <property type="term" value="F:hydrolase activity"/>
    <property type="evidence" value="ECO:0007669"/>
    <property type="project" value="UniProtKB-KW"/>
</dbReference>
<dbReference type="Gene3D" id="1.10.3210.10">
    <property type="entry name" value="Hypothetical protein af1432"/>
    <property type="match status" value="1"/>
</dbReference>
<keyword evidence="2" id="KW-0378">Hydrolase</keyword>
<dbReference type="EMBL" id="FNTI01000001">
    <property type="protein sequence ID" value="SEE21135.1"/>
    <property type="molecule type" value="Genomic_DNA"/>
</dbReference>
<dbReference type="Pfam" id="PF01966">
    <property type="entry name" value="HD"/>
    <property type="match status" value="1"/>
</dbReference>
<protein>
    <submittedName>
        <fullName evidence="2">Metal dependent phosphohydrolase</fullName>
    </submittedName>
</protein>
<dbReference type="RefSeq" id="WP_074827942.1">
    <property type="nucleotide sequence ID" value="NZ_FNTI01000001.1"/>
</dbReference>
<dbReference type="SUPFAM" id="SSF109604">
    <property type="entry name" value="HD-domain/PDEase-like"/>
    <property type="match status" value="1"/>
</dbReference>
<dbReference type="InterPro" id="IPR006674">
    <property type="entry name" value="HD_domain"/>
</dbReference>
<evidence type="ECO:0000259" key="1">
    <source>
        <dbReference type="Pfam" id="PF01966"/>
    </source>
</evidence>
<evidence type="ECO:0000313" key="3">
    <source>
        <dbReference type="Proteomes" id="UP000183208"/>
    </source>
</evidence>
<dbReference type="Proteomes" id="UP000183208">
    <property type="component" value="Unassembled WGS sequence"/>
</dbReference>
<dbReference type="AlphaFoldDB" id="A0A1M7GLQ5"/>
<dbReference type="OrthoDB" id="8478129at2"/>
<feature type="domain" description="HD" evidence="1">
    <location>
        <begin position="38"/>
        <end position="124"/>
    </location>
</feature>
<dbReference type="PANTHER" id="PTHR35569:SF1">
    <property type="entry name" value="CYANAMIDE HYDRATASE DDI2-RELATED"/>
    <property type="match status" value="1"/>
</dbReference>
<gene>
    <name evidence="2" type="ORF">SAMN05444171_6667</name>
</gene>
<accession>A0A1M7GLQ5</accession>
<dbReference type="PANTHER" id="PTHR35569">
    <property type="entry name" value="CYANAMIDE HYDRATASE DDI2-RELATED"/>
    <property type="match status" value="1"/>
</dbReference>
<organism evidence="2 3">
    <name type="scientific">Bradyrhizobium lablabi</name>
    <dbReference type="NCBI Taxonomy" id="722472"/>
    <lineage>
        <taxon>Bacteria</taxon>
        <taxon>Pseudomonadati</taxon>
        <taxon>Pseudomonadota</taxon>
        <taxon>Alphaproteobacteria</taxon>
        <taxon>Hyphomicrobiales</taxon>
        <taxon>Nitrobacteraceae</taxon>
        <taxon>Bradyrhizobium</taxon>
    </lineage>
</organism>
<name>A0A1M7GLQ5_9BRAD</name>
<proteinExistence type="predicted"/>
<dbReference type="FunFam" id="1.10.3210.10:FF:000032">
    <property type="entry name" value="HD domain-containing protein"/>
    <property type="match status" value="1"/>
</dbReference>
<sequence>MTLAVEKTFAVEGIRIPDSSLAREITDLVRDTESALLFHHSSRVYYWGALAGKRRSLKFDRELLYAGAMFHDMGLTPAHCSAHERFEVDGANAARDFLRSRGISKHDIDTVWTAIALHTTPGIPQHMHPVIALVTAGVEMDVLGLAYAEYSDAEREAVVHAHPRTEHFKEDIIQAFYDGIKHKPETTFGNVKADVLAEKDPAFRRGNFCSVIRGSAWPGGLRRPDRPE</sequence>
<reference evidence="2 3" key="1">
    <citation type="submission" date="2016-10" db="EMBL/GenBank/DDBJ databases">
        <authorList>
            <person name="de Groot N.N."/>
        </authorList>
    </citation>
    <scope>NUCLEOTIDE SEQUENCE [LARGE SCALE GENOMIC DNA]</scope>
    <source>
        <strain evidence="2 3">GAS522</strain>
    </source>
</reference>